<organism evidence="1 2">
    <name type="scientific">Cytospora mali</name>
    <name type="common">Apple Valsa canker fungus</name>
    <name type="synonym">Valsa mali</name>
    <dbReference type="NCBI Taxonomy" id="578113"/>
    <lineage>
        <taxon>Eukaryota</taxon>
        <taxon>Fungi</taxon>
        <taxon>Dikarya</taxon>
        <taxon>Ascomycota</taxon>
        <taxon>Pezizomycotina</taxon>
        <taxon>Sordariomycetes</taxon>
        <taxon>Sordariomycetidae</taxon>
        <taxon>Diaporthales</taxon>
        <taxon>Cytosporaceae</taxon>
        <taxon>Cytospora</taxon>
    </lineage>
</organism>
<evidence type="ECO:0000313" key="1">
    <source>
        <dbReference type="EMBL" id="KUI71598.1"/>
    </source>
</evidence>
<dbReference type="AlphaFoldDB" id="A0A194W691"/>
<gene>
    <name evidence="1" type="ORF">VM1G_11751</name>
</gene>
<sequence length="73" mass="8356">MWETQFTPPKDETLVQLRAASAKLRNASYKIAFAGDHHALVLFQHPALTRQPKATLFWHYGGWSNQHCVDCMS</sequence>
<dbReference type="EMBL" id="CM003104">
    <property type="protein sequence ID" value="KUI71598.1"/>
    <property type="molecule type" value="Genomic_DNA"/>
</dbReference>
<proteinExistence type="predicted"/>
<evidence type="ECO:0000313" key="2">
    <source>
        <dbReference type="Proteomes" id="UP000078559"/>
    </source>
</evidence>
<keyword evidence="2" id="KW-1185">Reference proteome</keyword>
<reference evidence="1" key="1">
    <citation type="submission" date="2014-12" db="EMBL/GenBank/DDBJ databases">
        <title>Genome Sequence of Valsa Canker Pathogens Uncovers a Specific Adaption of Colonization on Woody Bark.</title>
        <authorList>
            <person name="Yin Z."/>
            <person name="Liu H."/>
            <person name="Gao X."/>
            <person name="Li Z."/>
            <person name="Song N."/>
            <person name="Ke X."/>
            <person name="Dai Q."/>
            <person name="Wu Y."/>
            <person name="Sun Y."/>
            <person name="Xu J.-R."/>
            <person name="Kang Z.K."/>
            <person name="Wang L."/>
            <person name="Huang L."/>
        </authorList>
    </citation>
    <scope>NUCLEOTIDE SEQUENCE [LARGE SCALE GENOMIC DNA]</scope>
    <source>
        <strain evidence="1">03-8</strain>
    </source>
</reference>
<name>A0A194W691_CYTMA</name>
<accession>A0A194W691</accession>
<protein>
    <submittedName>
        <fullName evidence="1">Uncharacterized protein</fullName>
    </submittedName>
</protein>
<dbReference type="Proteomes" id="UP000078559">
    <property type="component" value="Chromosome 7"/>
</dbReference>